<gene>
    <name evidence="2" type="ORF">BRAFLDRAFT_80369</name>
</gene>
<reference evidence="2" key="1">
    <citation type="journal article" date="2008" name="Nature">
        <title>The amphioxus genome and the evolution of the chordate karyotype.</title>
        <authorList>
            <consortium name="US DOE Joint Genome Institute (JGI-PGF)"/>
            <person name="Putnam N.H."/>
            <person name="Butts T."/>
            <person name="Ferrier D.E.K."/>
            <person name="Furlong R.F."/>
            <person name="Hellsten U."/>
            <person name="Kawashima T."/>
            <person name="Robinson-Rechavi M."/>
            <person name="Shoguchi E."/>
            <person name="Terry A."/>
            <person name="Yu J.-K."/>
            <person name="Benito-Gutierrez E.L."/>
            <person name="Dubchak I."/>
            <person name="Garcia-Fernandez J."/>
            <person name="Gibson-Brown J.J."/>
            <person name="Grigoriev I.V."/>
            <person name="Horton A.C."/>
            <person name="de Jong P.J."/>
            <person name="Jurka J."/>
            <person name="Kapitonov V.V."/>
            <person name="Kohara Y."/>
            <person name="Kuroki Y."/>
            <person name="Lindquist E."/>
            <person name="Lucas S."/>
            <person name="Osoegawa K."/>
            <person name="Pennacchio L.A."/>
            <person name="Salamov A.A."/>
            <person name="Satou Y."/>
            <person name="Sauka-Spengler T."/>
            <person name="Schmutz J."/>
            <person name="Shin-I T."/>
            <person name="Toyoda A."/>
            <person name="Bronner-Fraser M."/>
            <person name="Fujiyama A."/>
            <person name="Holland L.Z."/>
            <person name="Holland P.W.H."/>
            <person name="Satoh N."/>
            <person name="Rokhsar D.S."/>
        </authorList>
    </citation>
    <scope>NUCLEOTIDE SEQUENCE [LARGE SCALE GENOMIC DNA]</scope>
    <source>
        <strain evidence="2">S238N-H82</strain>
        <tissue evidence="2">Testes</tissue>
    </source>
</reference>
<proteinExistence type="predicted"/>
<dbReference type="AlphaFoldDB" id="C3YJT0"/>
<dbReference type="EMBL" id="GG666520">
    <property type="protein sequence ID" value="EEN59387.1"/>
    <property type="molecule type" value="Genomic_DNA"/>
</dbReference>
<feature type="compositionally biased region" description="Basic and acidic residues" evidence="1">
    <location>
        <begin position="170"/>
        <end position="193"/>
    </location>
</feature>
<accession>C3YJT0</accession>
<sequence>MQTARAALGVALRICSMARTAVSTYTRPAAGMVLVHTTPPHPSGLQQNCLRPDMPYKTGHADWSGLDLGLFIGAGVIVTAGLYEHKRAQATHTPSEVPPTQGVQYAPSVNSQYTGLNLVPLAPQTPAGVLCRSAIFPLGMNDRADRKVAESNKCPRGVSDETPTAVGPVKMRDKALSTAEDVRSASTESKKTSGDAVDEDAVNKRGEGSSVGTPQSLSNTKGSADHNKAGVSPDNDVIVCDDDQGPAKELMVSNSDINDQKSPSTCPLGGGQVSEGNAGKDHDFCDPADGENAGNDVISRWGETSSRRADFTEAEVITVTACPVRHELSAATREVIGSTPHVTDKTDTEISSEQFLSEGDFDSESGHLSQHVPVSPRLQRKLKYAVLYADWREHSHFRHRDDVTTNQKVRFYWFGQEDDDDLDDVTEVKVYCAVLEGVWREECGLVENLVTNMTGGDDDMESY</sequence>
<dbReference type="InParanoid" id="C3YJT0"/>
<feature type="region of interest" description="Disordered" evidence="1">
    <location>
        <begin position="147"/>
        <end position="237"/>
    </location>
</feature>
<organism>
    <name type="scientific">Branchiostoma floridae</name>
    <name type="common">Florida lancelet</name>
    <name type="synonym">Amphioxus</name>
    <dbReference type="NCBI Taxonomy" id="7739"/>
    <lineage>
        <taxon>Eukaryota</taxon>
        <taxon>Metazoa</taxon>
        <taxon>Chordata</taxon>
        <taxon>Cephalochordata</taxon>
        <taxon>Leptocardii</taxon>
        <taxon>Amphioxiformes</taxon>
        <taxon>Branchiostomatidae</taxon>
        <taxon>Branchiostoma</taxon>
    </lineage>
</organism>
<protein>
    <submittedName>
        <fullName evidence="2">Uncharacterized protein</fullName>
    </submittedName>
</protein>
<feature type="compositionally biased region" description="Polar residues" evidence="1">
    <location>
        <begin position="210"/>
        <end position="222"/>
    </location>
</feature>
<evidence type="ECO:0000313" key="2">
    <source>
        <dbReference type="EMBL" id="EEN59387.1"/>
    </source>
</evidence>
<evidence type="ECO:0000256" key="1">
    <source>
        <dbReference type="SAM" id="MobiDB-lite"/>
    </source>
</evidence>
<name>C3YJT0_BRAFL</name>